<gene>
    <name evidence="5" type="primary">TDEL0D05940</name>
    <name evidence="5" type="ORF">TDEL_0D05940</name>
</gene>
<dbReference type="HOGENOM" id="CLU_065016_0_0_1"/>
<feature type="coiled-coil region" evidence="4">
    <location>
        <begin position="158"/>
        <end position="185"/>
    </location>
</feature>
<evidence type="ECO:0000256" key="1">
    <source>
        <dbReference type="ARBA" id="ARBA00022574"/>
    </source>
</evidence>
<keyword evidence="2" id="KW-0677">Repeat</keyword>
<feature type="repeat" description="WD" evidence="3">
    <location>
        <begin position="320"/>
        <end position="361"/>
    </location>
</feature>
<dbReference type="eggNOG" id="KOG4155">
    <property type="taxonomic scope" value="Eukaryota"/>
</dbReference>
<dbReference type="GO" id="GO:0070481">
    <property type="term" value="P:nuclear-transcribed mRNA catabolic process, non-stop decay"/>
    <property type="evidence" value="ECO:0007669"/>
    <property type="project" value="EnsemblFungi"/>
</dbReference>
<dbReference type="InterPro" id="IPR036322">
    <property type="entry name" value="WD40_repeat_dom_sf"/>
</dbReference>
<dbReference type="EMBL" id="HE616745">
    <property type="protein sequence ID" value="CCE92178.1"/>
    <property type="molecule type" value="Genomic_DNA"/>
</dbReference>
<dbReference type="FunCoup" id="G8ZU84">
    <property type="interactions" value="183"/>
</dbReference>
<dbReference type="SMART" id="SM00320">
    <property type="entry name" value="WD40"/>
    <property type="match status" value="4"/>
</dbReference>
<dbReference type="InterPro" id="IPR051510">
    <property type="entry name" value="SKI8"/>
</dbReference>
<dbReference type="SUPFAM" id="SSF50978">
    <property type="entry name" value="WD40 repeat-like"/>
    <property type="match status" value="1"/>
</dbReference>
<dbReference type="GO" id="GO:0007131">
    <property type="term" value="P:reciprocal meiotic recombination"/>
    <property type="evidence" value="ECO:0007669"/>
    <property type="project" value="EnsemblFungi"/>
</dbReference>
<accession>G8ZU84</accession>
<dbReference type="AlphaFoldDB" id="G8ZU84"/>
<dbReference type="PROSITE" id="PS50294">
    <property type="entry name" value="WD_REPEATS_REGION"/>
    <property type="match status" value="1"/>
</dbReference>
<dbReference type="KEGG" id="tdl:TDEL_0D05940"/>
<reference evidence="5 6" key="1">
    <citation type="journal article" date="2011" name="Proc. Natl. Acad. Sci. U.S.A.">
        <title>Evolutionary erosion of yeast sex chromosomes by mating-type switching accidents.</title>
        <authorList>
            <person name="Gordon J.L."/>
            <person name="Armisen D."/>
            <person name="Proux-Wera E."/>
            <person name="Oheigeartaigh S.S."/>
            <person name="Byrne K.P."/>
            <person name="Wolfe K.H."/>
        </authorList>
    </citation>
    <scope>NUCLEOTIDE SEQUENCE [LARGE SCALE GENOMIC DNA]</scope>
    <source>
        <strain evidence="6">ATCC 10662 / CBS 1146 / NBRC 0425 / NCYC 2629 / NRRL Y-866</strain>
    </source>
</reference>
<dbReference type="PROSITE" id="PS50082">
    <property type="entry name" value="WD_REPEATS_2"/>
    <property type="match status" value="1"/>
</dbReference>
<evidence type="ECO:0000256" key="4">
    <source>
        <dbReference type="SAM" id="Coils"/>
    </source>
</evidence>
<dbReference type="InterPro" id="IPR001680">
    <property type="entry name" value="WD40_rpt"/>
</dbReference>
<dbReference type="PANTHER" id="PTHR44090">
    <property type="entry name" value="WD REPEAT-CONTAINING PROTEIN 61"/>
    <property type="match status" value="1"/>
</dbReference>
<dbReference type="GO" id="GO:0000228">
    <property type="term" value="C:nuclear chromosome"/>
    <property type="evidence" value="ECO:0007669"/>
    <property type="project" value="EnsemblFungi"/>
</dbReference>
<keyword evidence="6" id="KW-1185">Reference proteome</keyword>
<dbReference type="GeneID" id="11503545"/>
<evidence type="ECO:0000313" key="5">
    <source>
        <dbReference type="EMBL" id="CCE92178.1"/>
    </source>
</evidence>
<dbReference type="PANTHER" id="PTHR44090:SF1">
    <property type="entry name" value="SUPERKILLER COMPLEX PROTEIN 8"/>
    <property type="match status" value="1"/>
</dbReference>
<dbReference type="STRING" id="1076872.G8ZU84"/>
<name>G8ZU84_TORDE</name>
<keyword evidence="4" id="KW-0175">Coiled coil</keyword>
<sequence length="430" mass="47675">MSNIFISTTNCGKAHEADIFSVAVCVPYTITGSGDGSIKLWKNKLLDNEVPRDYHISKFVHKTGIHHVDVFHSVEKGGHEICIISCVAFSGDIFFYEVDVKNGTLSSIDLLTAKEKKKSYWAVKWFKSDDQIVCHRFAATDVKGNTYVWRFHPFTKELDEEEAQTEKLKREARLKRNRFQSLDEKIAEETSEERESQEDLILEPHLALQGEIAATEPVFATCLDISPNGLIATGFANGTIVVSQVSTLRPIHSFEGFGIQGIEQNSNTVRDVKFSPMGTLLAVANDSGSYGCVTLYETEFGERVGSFSVPTHSTQSSIGTFAHNGWVFGLSFNSTGEFLATCGYDSKVRVWDVKSRERVSTINISANDVENEQEIMLEDESGDSLKYPPVFGVKFIAKGIRGGMGSDSNEGLCCVCMDRSVRWFREAGGS</sequence>
<organism evidence="5 6">
    <name type="scientific">Torulaspora delbrueckii</name>
    <name type="common">Yeast</name>
    <name type="synonym">Candida colliculosa</name>
    <dbReference type="NCBI Taxonomy" id="4950"/>
    <lineage>
        <taxon>Eukaryota</taxon>
        <taxon>Fungi</taxon>
        <taxon>Dikarya</taxon>
        <taxon>Ascomycota</taxon>
        <taxon>Saccharomycotina</taxon>
        <taxon>Saccharomycetes</taxon>
        <taxon>Saccharomycetales</taxon>
        <taxon>Saccharomycetaceae</taxon>
        <taxon>Torulaspora</taxon>
    </lineage>
</organism>
<dbReference type="InterPro" id="IPR019775">
    <property type="entry name" value="WD40_repeat_CS"/>
</dbReference>
<evidence type="ECO:0008006" key="7">
    <source>
        <dbReference type="Google" id="ProtNLM"/>
    </source>
</evidence>
<dbReference type="Pfam" id="PF00400">
    <property type="entry name" value="WD40"/>
    <property type="match status" value="2"/>
</dbReference>
<dbReference type="InParanoid" id="G8ZU84"/>
<dbReference type="RefSeq" id="XP_003681389.1">
    <property type="nucleotide sequence ID" value="XM_003681341.1"/>
</dbReference>
<protein>
    <recommendedName>
        <fullName evidence="7">Anaphase-promoting complex subunit 4 WD40 domain-containing protein</fullName>
    </recommendedName>
</protein>
<dbReference type="GO" id="GO:0065004">
    <property type="term" value="P:protein-DNA complex assembly"/>
    <property type="evidence" value="ECO:0007669"/>
    <property type="project" value="EnsemblFungi"/>
</dbReference>
<evidence type="ECO:0000313" key="6">
    <source>
        <dbReference type="Proteomes" id="UP000005627"/>
    </source>
</evidence>
<dbReference type="InterPro" id="IPR015943">
    <property type="entry name" value="WD40/YVTN_repeat-like_dom_sf"/>
</dbReference>
<dbReference type="OrthoDB" id="10251741at2759"/>
<evidence type="ECO:0000256" key="2">
    <source>
        <dbReference type="ARBA" id="ARBA00022737"/>
    </source>
</evidence>
<dbReference type="PROSITE" id="PS00678">
    <property type="entry name" value="WD_REPEATS_1"/>
    <property type="match status" value="1"/>
</dbReference>
<dbReference type="Gene3D" id="2.130.10.10">
    <property type="entry name" value="YVTN repeat-like/Quinoprotein amine dehydrogenase"/>
    <property type="match status" value="1"/>
</dbReference>
<proteinExistence type="predicted"/>
<keyword evidence="1 3" id="KW-0853">WD repeat</keyword>
<evidence type="ECO:0000256" key="3">
    <source>
        <dbReference type="PROSITE-ProRule" id="PRU00221"/>
    </source>
</evidence>
<dbReference type="GO" id="GO:0070478">
    <property type="term" value="P:nuclear-transcribed mRNA catabolic process, 3'-5' exonucleolytic nonsense-mediated decay"/>
    <property type="evidence" value="ECO:0007669"/>
    <property type="project" value="EnsemblFungi"/>
</dbReference>
<dbReference type="Proteomes" id="UP000005627">
    <property type="component" value="Chromosome 4"/>
</dbReference>
<dbReference type="GO" id="GO:0055087">
    <property type="term" value="C:Ski complex"/>
    <property type="evidence" value="ECO:0007669"/>
    <property type="project" value="EnsemblFungi"/>
</dbReference>